<dbReference type="RefSeq" id="WP_183168095.1">
    <property type="nucleotide sequence ID" value="NZ_JACHXI010000029.1"/>
</dbReference>
<dbReference type="InterPro" id="IPR015292">
    <property type="entry name" value="Tscrpt_reg_YbiH_C"/>
</dbReference>
<name>A0A839TAQ6_AZOMA</name>
<dbReference type="PRINTS" id="PR00455">
    <property type="entry name" value="HTHTETR"/>
</dbReference>
<dbReference type="InterPro" id="IPR050109">
    <property type="entry name" value="HTH-type_TetR-like_transc_reg"/>
</dbReference>
<dbReference type="Gene3D" id="1.10.10.60">
    <property type="entry name" value="Homeodomain-like"/>
    <property type="match status" value="1"/>
</dbReference>
<evidence type="ECO:0000313" key="6">
    <source>
        <dbReference type="EMBL" id="MBB3105224.1"/>
    </source>
</evidence>
<dbReference type="InterPro" id="IPR036271">
    <property type="entry name" value="Tet_transcr_reg_TetR-rel_C_sf"/>
</dbReference>
<evidence type="ECO:0000256" key="2">
    <source>
        <dbReference type="ARBA" id="ARBA00023125"/>
    </source>
</evidence>
<dbReference type="AlphaFoldDB" id="A0A839TAQ6"/>
<dbReference type="SUPFAM" id="SSF46689">
    <property type="entry name" value="Homeodomain-like"/>
    <property type="match status" value="1"/>
</dbReference>
<comment type="caution">
    <text evidence="6">The sequence shown here is derived from an EMBL/GenBank/DDBJ whole genome shotgun (WGS) entry which is preliminary data.</text>
</comment>
<dbReference type="Pfam" id="PF09209">
    <property type="entry name" value="CecR_C"/>
    <property type="match status" value="1"/>
</dbReference>
<evidence type="ECO:0000259" key="5">
    <source>
        <dbReference type="PROSITE" id="PS50977"/>
    </source>
</evidence>
<evidence type="ECO:0000256" key="3">
    <source>
        <dbReference type="ARBA" id="ARBA00023163"/>
    </source>
</evidence>
<dbReference type="GO" id="GO:0000976">
    <property type="term" value="F:transcription cis-regulatory region binding"/>
    <property type="evidence" value="ECO:0007669"/>
    <property type="project" value="TreeGrafter"/>
</dbReference>
<dbReference type="Proteomes" id="UP000549250">
    <property type="component" value="Unassembled WGS sequence"/>
</dbReference>
<dbReference type="InterPro" id="IPR001647">
    <property type="entry name" value="HTH_TetR"/>
</dbReference>
<evidence type="ECO:0000256" key="4">
    <source>
        <dbReference type="PROSITE-ProRule" id="PRU00335"/>
    </source>
</evidence>
<gene>
    <name evidence="6" type="ORF">FHR87_003659</name>
</gene>
<sequence>MGKPRRIPRTDGEATRARILAAAGWLFAERGYAGAASKAICERAGTDLAAINYHFGSRDGLYRAVLLEGHKHFVNLDMLSELARSDLAPRAKLAVFIDRMVEKVLDDQGWYNRVCAREILAPSPHFASLISEEVMPKFNLLAGIISEVTGIPAGDPALSRCAINIMAPCLMLLVFDRNTPGPFQTLFSQPAEELATHLKGFALAGLEAVSAMDKPHAGPGN</sequence>
<dbReference type="Pfam" id="PF00440">
    <property type="entry name" value="TetR_N"/>
    <property type="match status" value="1"/>
</dbReference>
<evidence type="ECO:0000256" key="1">
    <source>
        <dbReference type="ARBA" id="ARBA00023015"/>
    </source>
</evidence>
<dbReference type="SUPFAM" id="SSF48498">
    <property type="entry name" value="Tetracyclin repressor-like, C-terminal domain"/>
    <property type="match status" value="1"/>
</dbReference>
<keyword evidence="3" id="KW-0804">Transcription</keyword>
<dbReference type="PANTHER" id="PTHR30055">
    <property type="entry name" value="HTH-TYPE TRANSCRIPTIONAL REGULATOR RUTR"/>
    <property type="match status" value="1"/>
</dbReference>
<dbReference type="EMBL" id="JACHXI010000029">
    <property type="protein sequence ID" value="MBB3105224.1"/>
    <property type="molecule type" value="Genomic_DNA"/>
</dbReference>
<organism evidence="6 7">
    <name type="scientific">Azomonas macrocytogenes</name>
    <name type="common">Azotobacter macrocytogenes</name>
    <dbReference type="NCBI Taxonomy" id="69962"/>
    <lineage>
        <taxon>Bacteria</taxon>
        <taxon>Pseudomonadati</taxon>
        <taxon>Pseudomonadota</taxon>
        <taxon>Gammaproteobacteria</taxon>
        <taxon>Pseudomonadales</taxon>
        <taxon>Pseudomonadaceae</taxon>
        <taxon>Azomonas</taxon>
    </lineage>
</organism>
<proteinExistence type="predicted"/>
<keyword evidence="1" id="KW-0805">Transcription regulation</keyword>
<feature type="DNA-binding region" description="H-T-H motif" evidence="4">
    <location>
        <begin position="36"/>
        <end position="55"/>
    </location>
</feature>
<dbReference type="Gene3D" id="1.10.357.10">
    <property type="entry name" value="Tetracycline Repressor, domain 2"/>
    <property type="match status" value="1"/>
</dbReference>
<reference evidence="6 7" key="1">
    <citation type="submission" date="2020-08" db="EMBL/GenBank/DDBJ databases">
        <title>Genomic Encyclopedia of Type Strains, Phase III (KMG-III): the genomes of soil and plant-associated and newly described type strains.</title>
        <authorList>
            <person name="Whitman W."/>
        </authorList>
    </citation>
    <scope>NUCLEOTIDE SEQUENCE [LARGE SCALE GENOMIC DNA]</scope>
    <source>
        <strain evidence="6 7">CECT 4462</strain>
    </source>
</reference>
<feature type="domain" description="HTH tetR-type" evidence="5">
    <location>
        <begin position="13"/>
        <end position="73"/>
    </location>
</feature>
<evidence type="ECO:0000313" key="7">
    <source>
        <dbReference type="Proteomes" id="UP000549250"/>
    </source>
</evidence>
<keyword evidence="2 4" id="KW-0238">DNA-binding</keyword>
<accession>A0A839TAQ6</accession>
<dbReference type="PANTHER" id="PTHR30055:SF234">
    <property type="entry name" value="HTH-TYPE TRANSCRIPTIONAL REGULATOR BETI"/>
    <property type="match status" value="1"/>
</dbReference>
<protein>
    <submittedName>
        <fullName evidence="6">AcrR family transcriptional regulator</fullName>
    </submittedName>
</protein>
<dbReference type="InterPro" id="IPR009057">
    <property type="entry name" value="Homeodomain-like_sf"/>
</dbReference>
<dbReference type="PROSITE" id="PS50977">
    <property type="entry name" value="HTH_TETR_2"/>
    <property type="match status" value="1"/>
</dbReference>
<keyword evidence="7" id="KW-1185">Reference proteome</keyword>
<dbReference type="GO" id="GO:0003700">
    <property type="term" value="F:DNA-binding transcription factor activity"/>
    <property type="evidence" value="ECO:0007669"/>
    <property type="project" value="TreeGrafter"/>
</dbReference>